<evidence type="ECO:0000313" key="10">
    <source>
        <dbReference type="EMBL" id="VEU42809.1"/>
    </source>
</evidence>
<dbReference type="Gene3D" id="3.40.50.150">
    <property type="entry name" value="Vaccinia Virus protein VP39"/>
    <property type="match status" value="1"/>
</dbReference>
<gene>
    <name evidence="10" type="ORF">PSNMU_V1.4_AUG-EV-PASAV3_0097970</name>
</gene>
<dbReference type="InterPro" id="IPR025800">
    <property type="entry name" value="CaM-Lys-N-MeTrfase"/>
</dbReference>
<dbReference type="AlphaFoldDB" id="A0A448ZL88"/>
<dbReference type="InterPro" id="IPR019410">
    <property type="entry name" value="Methyltransf_16"/>
</dbReference>
<keyword evidence="6" id="KW-0489">Methyltransferase</keyword>
<dbReference type="GO" id="GO:0032259">
    <property type="term" value="P:methylation"/>
    <property type="evidence" value="ECO:0007669"/>
    <property type="project" value="UniProtKB-KW"/>
</dbReference>
<evidence type="ECO:0000256" key="8">
    <source>
        <dbReference type="ARBA" id="ARBA00023242"/>
    </source>
</evidence>
<evidence type="ECO:0000256" key="3">
    <source>
        <dbReference type="ARBA" id="ARBA00011914"/>
    </source>
</evidence>
<accession>A0A448ZL88</accession>
<keyword evidence="11" id="KW-1185">Reference proteome</keyword>
<reference evidence="10 11" key="1">
    <citation type="submission" date="2019-01" db="EMBL/GenBank/DDBJ databases">
        <authorList>
            <person name="Ferrante I. M."/>
        </authorList>
    </citation>
    <scope>NUCLEOTIDE SEQUENCE [LARGE SCALE GENOMIC DNA]</scope>
    <source>
        <strain evidence="10 11">B856</strain>
    </source>
</reference>
<dbReference type="Pfam" id="PF10294">
    <property type="entry name" value="Methyltransf_16"/>
    <property type="match status" value="1"/>
</dbReference>
<feature type="compositionally biased region" description="Acidic residues" evidence="9">
    <location>
        <begin position="339"/>
        <end position="350"/>
    </location>
</feature>
<feature type="region of interest" description="Disordered" evidence="9">
    <location>
        <begin position="333"/>
        <end position="365"/>
    </location>
</feature>
<dbReference type="EMBL" id="CAACVS010000480">
    <property type="protein sequence ID" value="VEU42809.1"/>
    <property type="molecule type" value="Genomic_DNA"/>
</dbReference>
<dbReference type="GO" id="GO:0018025">
    <property type="term" value="F:calmodulin-lysine N-methyltransferase activity"/>
    <property type="evidence" value="ECO:0007669"/>
    <property type="project" value="UniProtKB-EC"/>
</dbReference>
<keyword evidence="5" id="KW-0963">Cytoplasm</keyword>
<dbReference type="GO" id="GO:0005634">
    <property type="term" value="C:nucleus"/>
    <property type="evidence" value="ECO:0007669"/>
    <property type="project" value="UniProtKB-SubCell"/>
</dbReference>
<dbReference type="Proteomes" id="UP000291116">
    <property type="component" value="Unassembled WGS sequence"/>
</dbReference>
<organism evidence="10 11">
    <name type="scientific">Pseudo-nitzschia multistriata</name>
    <dbReference type="NCBI Taxonomy" id="183589"/>
    <lineage>
        <taxon>Eukaryota</taxon>
        <taxon>Sar</taxon>
        <taxon>Stramenopiles</taxon>
        <taxon>Ochrophyta</taxon>
        <taxon>Bacillariophyta</taxon>
        <taxon>Bacillariophyceae</taxon>
        <taxon>Bacillariophycidae</taxon>
        <taxon>Bacillariales</taxon>
        <taxon>Bacillariaceae</taxon>
        <taxon>Pseudo-nitzschia</taxon>
    </lineage>
</organism>
<evidence type="ECO:0000256" key="2">
    <source>
        <dbReference type="ARBA" id="ARBA00004496"/>
    </source>
</evidence>
<evidence type="ECO:0000313" key="11">
    <source>
        <dbReference type="Proteomes" id="UP000291116"/>
    </source>
</evidence>
<sequence length="562" mass="63840">MTVEPSSTTDQSERKKLVKARWGILRNALMRGAQEEQQQQKHSIHCFPGFNLLKGIPVNLTSSLSGSQSESCQIEKWLTEYRWCDAENHTLEQNIDNMEIAILALAACFPKGKCMRIIRTIDTTSGDGDSEIENDFSSNWLESIKQRCQPSVRVWKASEEEEVLEQKCAAKNVVTTLLVQETSTSTKYQTLRYNLDNTKCNTVSTIVTVESLCDILWTREPRETRLSLDDLISHRKNKGVDNTGNICIWDSERTLAYLLYHYFDDFFSFTKVNSDDDSMSIVCSCHNDSGDPDSCIVFQQQEKDHSKVRVLELGTGMAGLSAVSLGLRLAMRQRKNGDETNESNDNDDESEGKNKKDIHITLTDGNSNGVKNNAINQYLTELNSRTMLKERGIHSNYLDLSVNCATLLWTTDISGEKNTKKEYSYLDQDVILVSDCVHFQNFHAALAITTLRCLRVGGSAIFCQPRRGPSLNNFFNLLSTATSETGFTRSTSLLSISRFSHPIIDQKHDESLVQHSDIYDENLHRPEILAITKLREITENDRMRFISFQQRYNPVKSKITEE</sequence>
<dbReference type="PANTHER" id="PTHR13539:SF3">
    <property type="entry name" value="CALMODULIN-LYSINE N-METHYLTRANSFERASE"/>
    <property type="match status" value="1"/>
</dbReference>
<dbReference type="InterPro" id="IPR029063">
    <property type="entry name" value="SAM-dependent_MTases_sf"/>
</dbReference>
<dbReference type="PANTHER" id="PTHR13539">
    <property type="entry name" value="CALMODULIN-LYSINE N-METHYLTRANSFERASE"/>
    <property type="match status" value="1"/>
</dbReference>
<dbReference type="OrthoDB" id="413520at2759"/>
<evidence type="ECO:0000256" key="1">
    <source>
        <dbReference type="ARBA" id="ARBA00004123"/>
    </source>
</evidence>
<keyword evidence="8" id="KW-0539">Nucleus</keyword>
<keyword evidence="7" id="KW-0808">Transferase</keyword>
<name>A0A448ZL88_9STRA</name>
<dbReference type="EC" id="2.1.1.60" evidence="3"/>
<comment type="subcellular location">
    <subcellularLocation>
        <location evidence="2">Cytoplasm</location>
    </subcellularLocation>
    <subcellularLocation>
        <location evidence="1">Nucleus</location>
    </subcellularLocation>
</comment>
<evidence type="ECO:0000256" key="9">
    <source>
        <dbReference type="SAM" id="MobiDB-lite"/>
    </source>
</evidence>
<protein>
    <recommendedName>
        <fullName evidence="4">Calmodulin-lysine N-methyltransferase</fullName>
        <ecNumber evidence="3">2.1.1.60</ecNumber>
    </recommendedName>
</protein>
<evidence type="ECO:0000256" key="7">
    <source>
        <dbReference type="ARBA" id="ARBA00022679"/>
    </source>
</evidence>
<evidence type="ECO:0000256" key="5">
    <source>
        <dbReference type="ARBA" id="ARBA00022490"/>
    </source>
</evidence>
<proteinExistence type="predicted"/>
<evidence type="ECO:0000256" key="4">
    <source>
        <dbReference type="ARBA" id="ARBA00020594"/>
    </source>
</evidence>
<dbReference type="GO" id="GO:0005737">
    <property type="term" value="C:cytoplasm"/>
    <property type="evidence" value="ECO:0007669"/>
    <property type="project" value="UniProtKB-SubCell"/>
</dbReference>
<evidence type="ECO:0000256" key="6">
    <source>
        <dbReference type="ARBA" id="ARBA00022603"/>
    </source>
</evidence>